<dbReference type="InterPro" id="IPR011146">
    <property type="entry name" value="HIT-like"/>
</dbReference>
<accession>A0ABV8Q3C0</accession>
<dbReference type="EMBL" id="JBHSCN010000001">
    <property type="protein sequence ID" value="MFC4241808.1"/>
    <property type="molecule type" value="Genomic_DNA"/>
</dbReference>
<gene>
    <name evidence="2" type="ORF">ACFOYW_00360</name>
</gene>
<name>A0ABV8Q3C0_9MICO</name>
<keyword evidence="3" id="KW-1185">Reference proteome</keyword>
<evidence type="ECO:0000259" key="1">
    <source>
        <dbReference type="Pfam" id="PF01230"/>
    </source>
</evidence>
<dbReference type="PANTHER" id="PTHR23089">
    <property type="entry name" value="HISTIDINE TRIAD HIT PROTEIN"/>
    <property type="match status" value="1"/>
</dbReference>
<dbReference type="InterPro" id="IPR036265">
    <property type="entry name" value="HIT-like_sf"/>
</dbReference>
<dbReference type="Gene3D" id="3.30.428.10">
    <property type="entry name" value="HIT-like"/>
    <property type="match status" value="1"/>
</dbReference>
<evidence type="ECO:0000313" key="2">
    <source>
        <dbReference type="EMBL" id="MFC4241808.1"/>
    </source>
</evidence>
<proteinExistence type="predicted"/>
<reference evidence="3" key="1">
    <citation type="journal article" date="2019" name="Int. J. Syst. Evol. Microbiol.">
        <title>The Global Catalogue of Microorganisms (GCM) 10K type strain sequencing project: providing services to taxonomists for standard genome sequencing and annotation.</title>
        <authorList>
            <consortium name="The Broad Institute Genomics Platform"/>
            <consortium name="The Broad Institute Genome Sequencing Center for Infectious Disease"/>
            <person name="Wu L."/>
            <person name="Ma J."/>
        </authorList>
    </citation>
    <scope>NUCLEOTIDE SEQUENCE [LARGE SCALE GENOMIC DNA]</scope>
    <source>
        <strain evidence="3">CGMCC 1.10363</strain>
    </source>
</reference>
<dbReference type="Pfam" id="PF01230">
    <property type="entry name" value="HIT"/>
    <property type="match status" value="1"/>
</dbReference>
<dbReference type="InterPro" id="IPR001310">
    <property type="entry name" value="Histidine_triad_HIT"/>
</dbReference>
<organism evidence="2 3">
    <name type="scientific">Gryllotalpicola reticulitermitis</name>
    <dbReference type="NCBI Taxonomy" id="1184153"/>
    <lineage>
        <taxon>Bacteria</taxon>
        <taxon>Bacillati</taxon>
        <taxon>Actinomycetota</taxon>
        <taxon>Actinomycetes</taxon>
        <taxon>Micrococcales</taxon>
        <taxon>Microbacteriaceae</taxon>
        <taxon>Gryllotalpicola</taxon>
    </lineage>
</organism>
<sequence length="111" mass="11824">MTKDDGCALCGAISGELVDSAEVAVLQPLVTRAPVHLLVVPVRQFGSVTDMLATAPELMQALAAEALRRIRALRLDESGFRLVMNSGPDTDQTIGHPHLHVIGGMHLTPHP</sequence>
<dbReference type="SUPFAM" id="SSF54197">
    <property type="entry name" value="HIT-like"/>
    <property type="match status" value="1"/>
</dbReference>
<evidence type="ECO:0000313" key="3">
    <source>
        <dbReference type="Proteomes" id="UP001595900"/>
    </source>
</evidence>
<protein>
    <submittedName>
        <fullName evidence="2">HIT domain-containing protein</fullName>
    </submittedName>
</protein>
<feature type="domain" description="HIT" evidence="1">
    <location>
        <begin position="25"/>
        <end position="105"/>
    </location>
</feature>
<dbReference type="Proteomes" id="UP001595900">
    <property type="component" value="Unassembled WGS sequence"/>
</dbReference>
<dbReference type="RefSeq" id="WP_390226554.1">
    <property type="nucleotide sequence ID" value="NZ_JBHSCN010000001.1"/>
</dbReference>
<comment type="caution">
    <text evidence="2">The sequence shown here is derived from an EMBL/GenBank/DDBJ whole genome shotgun (WGS) entry which is preliminary data.</text>
</comment>